<evidence type="ECO:0000256" key="5">
    <source>
        <dbReference type="ARBA" id="ARBA00022989"/>
    </source>
</evidence>
<keyword evidence="6 7" id="KW-0472">Membrane</keyword>
<evidence type="ECO:0000256" key="1">
    <source>
        <dbReference type="ARBA" id="ARBA00004141"/>
    </source>
</evidence>
<feature type="transmembrane region" description="Helical" evidence="7">
    <location>
        <begin position="158"/>
        <end position="182"/>
    </location>
</feature>
<name>A0ABT0RK87_9SPHN</name>
<organism evidence="9 10">
    <name type="scientific">Sphingomonas alba</name>
    <dbReference type="NCBI Taxonomy" id="2908208"/>
    <lineage>
        <taxon>Bacteria</taxon>
        <taxon>Pseudomonadati</taxon>
        <taxon>Pseudomonadota</taxon>
        <taxon>Alphaproteobacteria</taxon>
        <taxon>Sphingomonadales</taxon>
        <taxon>Sphingomonadaceae</taxon>
        <taxon>Sphingomonas</taxon>
    </lineage>
</organism>
<evidence type="ECO:0000259" key="8">
    <source>
        <dbReference type="Pfam" id="PF02683"/>
    </source>
</evidence>
<gene>
    <name evidence="9" type="ORF">LZ536_03840</name>
</gene>
<keyword evidence="4" id="KW-0201">Cytochrome c-type biogenesis</keyword>
<evidence type="ECO:0000256" key="2">
    <source>
        <dbReference type="ARBA" id="ARBA00006143"/>
    </source>
</evidence>
<keyword evidence="5 7" id="KW-1133">Transmembrane helix</keyword>
<dbReference type="InterPro" id="IPR003834">
    <property type="entry name" value="Cyt_c_assmbl_TM_dom"/>
</dbReference>
<reference evidence="9" key="1">
    <citation type="submission" date="2022-05" db="EMBL/GenBank/DDBJ databases">
        <authorList>
            <person name="Jo J.-H."/>
            <person name="Im W.-T."/>
        </authorList>
    </citation>
    <scope>NUCLEOTIDE SEQUENCE</scope>
    <source>
        <strain evidence="9">SE158</strain>
    </source>
</reference>
<dbReference type="RefSeq" id="WP_249846971.1">
    <property type="nucleotide sequence ID" value="NZ_JAMGBD010000001.1"/>
</dbReference>
<evidence type="ECO:0000256" key="4">
    <source>
        <dbReference type="ARBA" id="ARBA00022748"/>
    </source>
</evidence>
<comment type="similarity">
    <text evidence="2">Belongs to the DsbD family.</text>
</comment>
<feature type="transmembrane region" description="Helical" evidence="7">
    <location>
        <begin position="203"/>
        <end position="223"/>
    </location>
</feature>
<feature type="transmembrane region" description="Helical" evidence="7">
    <location>
        <begin position="6"/>
        <end position="32"/>
    </location>
</feature>
<keyword evidence="10" id="KW-1185">Reference proteome</keyword>
<dbReference type="PANTHER" id="PTHR31272">
    <property type="entry name" value="CYTOCHROME C-TYPE BIOGENESIS PROTEIN HI_1454-RELATED"/>
    <property type="match status" value="1"/>
</dbReference>
<dbReference type="InterPro" id="IPR051790">
    <property type="entry name" value="Cytochrome_c-biogenesis_DsbD"/>
</dbReference>
<comment type="subcellular location">
    <subcellularLocation>
        <location evidence="1">Membrane</location>
        <topology evidence="1">Multi-pass membrane protein</topology>
    </subcellularLocation>
</comment>
<feature type="transmembrane region" description="Helical" evidence="7">
    <location>
        <begin position="78"/>
        <end position="95"/>
    </location>
</feature>
<feature type="transmembrane region" description="Helical" evidence="7">
    <location>
        <begin position="44"/>
        <end position="66"/>
    </location>
</feature>
<protein>
    <submittedName>
        <fullName evidence="9">Cytochrome c biogenesis CcdA family protein</fullName>
    </submittedName>
</protein>
<dbReference type="EMBL" id="JAMGBD010000001">
    <property type="protein sequence ID" value="MCL6683036.1"/>
    <property type="molecule type" value="Genomic_DNA"/>
</dbReference>
<dbReference type="Pfam" id="PF02683">
    <property type="entry name" value="DsbD_TM"/>
    <property type="match status" value="1"/>
</dbReference>
<comment type="caution">
    <text evidence="9">The sequence shown here is derived from an EMBL/GenBank/DDBJ whole genome shotgun (WGS) entry which is preliminary data.</text>
</comment>
<evidence type="ECO:0000256" key="3">
    <source>
        <dbReference type="ARBA" id="ARBA00022692"/>
    </source>
</evidence>
<feature type="domain" description="Cytochrome C biogenesis protein transmembrane" evidence="8">
    <location>
        <begin position="10"/>
        <end position="217"/>
    </location>
</feature>
<dbReference type="PANTHER" id="PTHR31272:SF9">
    <property type="entry name" value="BLL1027 PROTEIN"/>
    <property type="match status" value="1"/>
</dbReference>
<sequence>MATPLLSPILAFGAGSLTILSPCVLPLVPVVLGSAAQKHRLGPVALALGLIISFTLVGFVLAVFGTKLGVTAEQVRKVGAAILILAGAYLAHPALQDQVAVRAAPLVAWAGDRQLAIDGSGLHSQFGIGALLGVVWSPCVGPTLGAAIALAAQGRDLGSVALTMAAFGTGIAAALLVIAFLGRSLFNRVRGSLSGTAKSGKTILGWVLLAVGIAILTGVDRLIEAAFLAHAPDWLIAITTTL</sequence>
<evidence type="ECO:0000256" key="6">
    <source>
        <dbReference type="ARBA" id="ARBA00023136"/>
    </source>
</evidence>
<evidence type="ECO:0000313" key="9">
    <source>
        <dbReference type="EMBL" id="MCL6683036.1"/>
    </source>
</evidence>
<proteinExistence type="inferred from homology"/>
<accession>A0ABT0RK87</accession>
<dbReference type="Proteomes" id="UP001165363">
    <property type="component" value="Unassembled WGS sequence"/>
</dbReference>
<keyword evidence="3 7" id="KW-0812">Transmembrane</keyword>
<evidence type="ECO:0000256" key="7">
    <source>
        <dbReference type="SAM" id="Phobius"/>
    </source>
</evidence>
<feature type="transmembrane region" description="Helical" evidence="7">
    <location>
        <begin position="130"/>
        <end position="152"/>
    </location>
</feature>
<evidence type="ECO:0000313" key="10">
    <source>
        <dbReference type="Proteomes" id="UP001165363"/>
    </source>
</evidence>